<dbReference type="PANTHER" id="PTHR43615:SF1">
    <property type="entry name" value="PPDK_N DOMAIN-CONTAINING PROTEIN"/>
    <property type="match status" value="1"/>
</dbReference>
<keyword evidence="4" id="KW-1185">Reference proteome</keyword>
<evidence type="ECO:0000313" key="3">
    <source>
        <dbReference type="EMBL" id="GAA1817383.1"/>
    </source>
</evidence>
<dbReference type="Pfam" id="PF00391">
    <property type="entry name" value="PEP-utilizers"/>
    <property type="match status" value="1"/>
</dbReference>
<dbReference type="SUPFAM" id="SSF56059">
    <property type="entry name" value="Glutathione synthetase ATP-binding domain-like"/>
    <property type="match status" value="1"/>
</dbReference>
<dbReference type="InterPro" id="IPR002192">
    <property type="entry name" value="PPDK_AMP/ATP-bd"/>
</dbReference>
<dbReference type="Gene3D" id="3.30.1490.20">
    <property type="entry name" value="ATP-grasp fold, A domain"/>
    <property type="match status" value="2"/>
</dbReference>
<evidence type="ECO:0000313" key="4">
    <source>
        <dbReference type="Proteomes" id="UP001500002"/>
    </source>
</evidence>
<dbReference type="SUPFAM" id="SSF52009">
    <property type="entry name" value="Phosphohistidine domain"/>
    <property type="match status" value="1"/>
</dbReference>
<dbReference type="Proteomes" id="UP001500002">
    <property type="component" value="Unassembled WGS sequence"/>
</dbReference>
<reference evidence="3 4" key="1">
    <citation type="journal article" date="2019" name="Int. J. Syst. Evol. Microbiol.">
        <title>The Global Catalogue of Microorganisms (GCM) 10K type strain sequencing project: providing services to taxonomists for standard genome sequencing and annotation.</title>
        <authorList>
            <consortium name="The Broad Institute Genomics Platform"/>
            <consortium name="The Broad Institute Genome Sequencing Center for Infectious Disease"/>
            <person name="Wu L."/>
            <person name="Ma J."/>
        </authorList>
    </citation>
    <scope>NUCLEOTIDE SEQUENCE [LARGE SCALE GENOMIC DNA]</scope>
    <source>
        <strain evidence="3 4">JCM 14322</strain>
    </source>
</reference>
<sequence>MEGSAIVTLSNVAWEPGRVVGGKAASLARLAAAGFPVPPGFVVTPDAWSMPPDRLAEAITSALAVGAFAETSRFAVRSSAVAEDLQDASYAGQYETFLDVPREGVADAVARCRDAATASRVAAYTSGRNPGGIEADIAVLVQPMIQARAAGVAFTANPVTGDRTETIVTAVRGLGERLVGGEALGDEWSIRGREVIPRRIEEEAISAEQASAIARLGRRIEVVLGAPQDIEWAIEPGGRTGWRLLLLQARPMTALPPEVSWEPPGPGLWSRNFRLGEWLPEPMTPLFGDWLLPLIEDGYLDGMLDSIGARIPFRYATINGWYFNATPRPKPRLIFEALARTRGRILGTLFNILIRVSRNPAAADREVISGLYRRWIDDELPAYERLIADAHDQRAGASPDELEDLVDRLGRAAGRQLWFLSVVGGSAWKMEAGLAAFARKHLTELLGDGAELEEGVQVLLRALSGIDDVPAGLPIQSADWFRQIANTPPPIAEAGWVDRHQALVEQRRRAESACLAALARKPKLRRRFAELLGVASRYAVIREHQARVFPAAWPTLRTCAISLGEALVADGRLSSVEQVFFLHRADLRGRGALGGVADARRALWERQLRQPAPLTIGAPPKLIGDPVGRAVERARGSRPIPPDAIVGQPASTGIATGPARVITDPSEFPSFKPGDVLVAATTAPAWTPLFARAAAVVTDGGALAAHASIVAREYGIPAVVGTGDATRRLANGQSVTVNGTVGVVTLAD</sequence>
<name>A0ABN2MAL6_9MICO</name>
<dbReference type="InterPro" id="IPR051549">
    <property type="entry name" value="PEP_Utilizing_Enz"/>
</dbReference>
<dbReference type="InterPro" id="IPR036637">
    <property type="entry name" value="Phosphohistidine_dom_sf"/>
</dbReference>
<evidence type="ECO:0000259" key="1">
    <source>
        <dbReference type="Pfam" id="PF00391"/>
    </source>
</evidence>
<dbReference type="InterPro" id="IPR008279">
    <property type="entry name" value="PEP-util_enz_mobile_dom"/>
</dbReference>
<dbReference type="EMBL" id="BAAANJ010000015">
    <property type="protein sequence ID" value="GAA1817383.1"/>
    <property type="molecule type" value="Genomic_DNA"/>
</dbReference>
<organism evidence="3 4">
    <name type="scientific">Agromyces neolithicus</name>
    <dbReference type="NCBI Taxonomy" id="269420"/>
    <lineage>
        <taxon>Bacteria</taxon>
        <taxon>Bacillati</taxon>
        <taxon>Actinomycetota</taxon>
        <taxon>Actinomycetes</taxon>
        <taxon>Micrococcales</taxon>
        <taxon>Microbacteriaceae</taxon>
        <taxon>Agromyces</taxon>
    </lineage>
</organism>
<feature type="domain" description="PEP-utilising enzyme mobile" evidence="1">
    <location>
        <begin position="671"/>
        <end position="742"/>
    </location>
</feature>
<dbReference type="PANTHER" id="PTHR43615">
    <property type="entry name" value="PHOSPHOENOLPYRUVATE SYNTHASE-RELATED"/>
    <property type="match status" value="1"/>
</dbReference>
<evidence type="ECO:0000259" key="2">
    <source>
        <dbReference type="Pfam" id="PF01326"/>
    </source>
</evidence>
<gene>
    <name evidence="3" type="ORF">GCM10009749_29190</name>
</gene>
<dbReference type="InterPro" id="IPR013815">
    <property type="entry name" value="ATP_grasp_subdomain_1"/>
</dbReference>
<dbReference type="Gene3D" id="3.30.470.20">
    <property type="entry name" value="ATP-grasp fold, B domain"/>
    <property type="match status" value="1"/>
</dbReference>
<proteinExistence type="predicted"/>
<dbReference type="Gene3D" id="3.50.30.10">
    <property type="entry name" value="Phosphohistidine domain"/>
    <property type="match status" value="1"/>
</dbReference>
<comment type="caution">
    <text evidence="3">The sequence shown here is derived from an EMBL/GenBank/DDBJ whole genome shotgun (WGS) entry which is preliminary data.</text>
</comment>
<accession>A0ABN2MAL6</accession>
<protein>
    <submittedName>
        <fullName evidence="3">PEP/pyruvate-binding domain-containing protein</fullName>
    </submittedName>
</protein>
<feature type="domain" description="Pyruvate phosphate dikinase AMP/ATP-binding" evidence="2">
    <location>
        <begin position="52"/>
        <end position="204"/>
    </location>
</feature>
<dbReference type="Pfam" id="PF01326">
    <property type="entry name" value="PPDK_N"/>
    <property type="match status" value="1"/>
</dbReference>